<dbReference type="Pfam" id="PF13175">
    <property type="entry name" value="AAA_15"/>
    <property type="match status" value="1"/>
</dbReference>
<reference evidence="2 3" key="1">
    <citation type="submission" date="2017-06" db="EMBL/GenBank/DDBJ databases">
        <title>Draft genome sequence of Fusobacterium nucleatum subsp. polymorphum KCOM 1260 (=ChDC F218).</title>
        <authorList>
            <person name="Kook J.-K."/>
            <person name="Park S.-N."/>
            <person name="Lim Y.K."/>
            <person name="Roh H."/>
        </authorList>
    </citation>
    <scope>NUCLEOTIDE SEQUENCE [LARGE SCALE GENOMIC DNA]</scope>
    <source>
        <strain evidence="3">KCOM 1260 (ChDC F218)</strain>
    </source>
</reference>
<evidence type="ECO:0000259" key="1">
    <source>
        <dbReference type="Pfam" id="PF13175"/>
    </source>
</evidence>
<keyword evidence="2" id="KW-0547">Nucleotide-binding</keyword>
<dbReference type="PANTHER" id="PTHR43581:SF4">
    <property type="entry name" value="ATP_GTP PHOSPHATASE"/>
    <property type="match status" value="1"/>
</dbReference>
<dbReference type="SUPFAM" id="SSF52540">
    <property type="entry name" value="P-loop containing nucleoside triphosphate hydrolases"/>
    <property type="match status" value="1"/>
</dbReference>
<dbReference type="AlphaFoldDB" id="A0A1Z3CEP1"/>
<organism evidence="2 3">
    <name type="scientific">Fusobacterium nucleatum subsp. polymorphum</name>
    <name type="common">Fusobacterium polymorphum</name>
    <dbReference type="NCBI Taxonomy" id="76857"/>
    <lineage>
        <taxon>Bacteria</taxon>
        <taxon>Fusobacteriati</taxon>
        <taxon>Fusobacteriota</taxon>
        <taxon>Fusobacteriia</taxon>
        <taxon>Fusobacteriales</taxon>
        <taxon>Fusobacteriaceae</taxon>
        <taxon>Fusobacterium</taxon>
    </lineage>
</organism>
<sequence>MLKSIEIKNYRGIKNLKIDNFKKYNFFVGDNGSCKTTILESLFSAFPNSPEGIITAANSRGLQVNLDNKYNFFFNADEENKIEFILNDEIVTKINTKNFIEKNSLDLTNTSISIEAKLSSLMSPKFLYNSLKSYGEKVFLDVDIMIDNIFNITTNIKNINNNLLNKYSKIYGSSYFISPSIKYKGNASLVIKELIKNKKKNELIDILNLFEKDIDDINLDGSQVLLSKKGVKKLLPISSFGGGLSSILDIVTYLFDDEIKTLFIDEIETGIHYLNYPKFCESLIKVSKEKDIQLFITTHSKEILEEFYKILENTNKDDTCLYRFQKNNDTIKSVHYTKERALSAIQNNWDVR</sequence>
<dbReference type="RefSeq" id="WP_088336687.1">
    <property type="nucleotide sequence ID" value="NZ_CP021934.1"/>
</dbReference>
<gene>
    <name evidence="2" type="ORF">CBG50_01340</name>
</gene>
<evidence type="ECO:0000313" key="3">
    <source>
        <dbReference type="Proteomes" id="UP000196759"/>
    </source>
</evidence>
<dbReference type="GO" id="GO:0016887">
    <property type="term" value="F:ATP hydrolysis activity"/>
    <property type="evidence" value="ECO:0007669"/>
    <property type="project" value="InterPro"/>
</dbReference>
<keyword evidence="3" id="KW-1185">Reference proteome</keyword>
<dbReference type="InterPro" id="IPR027417">
    <property type="entry name" value="P-loop_NTPase"/>
</dbReference>
<dbReference type="Gene3D" id="3.40.50.300">
    <property type="entry name" value="P-loop containing nucleotide triphosphate hydrolases"/>
    <property type="match status" value="1"/>
</dbReference>
<keyword evidence="2" id="KW-0067">ATP-binding</keyword>
<dbReference type="Proteomes" id="UP000196759">
    <property type="component" value="Chromosome"/>
</dbReference>
<dbReference type="GO" id="GO:0005524">
    <property type="term" value="F:ATP binding"/>
    <property type="evidence" value="ECO:0007669"/>
    <property type="project" value="UniProtKB-KW"/>
</dbReference>
<feature type="domain" description="Endonuclease GajA/Old nuclease/RecF-like AAA" evidence="1">
    <location>
        <begin position="1"/>
        <end position="303"/>
    </location>
</feature>
<dbReference type="InterPro" id="IPR041685">
    <property type="entry name" value="AAA_GajA/Old/RecF-like"/>
</dbReference>
<dbReference type="EMBL" id="CP021934">
    <property type="protein sequence ID" value="ASC02067.1"/>
    <property type="molecule type" value="Genomic_DNA"/>
</dbReference>
<name>A0A1Z3CEP1_FUSNP</name>
<dbReference type="InterPro" id="IPR051396">
    <property type="entry name" value="Bact_Antivir_Def_Nuclease"/>
</dbReference>
<dbReference type="PANTHER" id="PTHR43581">
    <property type="entry name" value="ATP/GTP PHOSPHATASE"/>
    <property type="match status" value="1"/>
</dbReference>
<protein>
    <submittedName>
        <fullName evidence="2">ATP-binding protein</fullName>
    </submittedName>
</protein>
<accession>A0A1Z3CEP1</accession>
<proteinExistence type="predicted"/>
<evidence type="ECO:0000313" key="2">
    <source>
        <dbReference type="EMBL" id="ASC02067.1"/>
    </source>
</evidence>